<dbReference type="Pfam" id="PF23598">
    <property type="entry name" value="LRR_14"/>
    <property type="match status" value="1"/>
</dbReference>
<dbReference type="STRING" id="1499967.U27_06676"/>
<feature type="domain" description="Ice-binding protein C-terminal" evidence="8">
    <location>
        <begin position="161"/>
        <end position="183"/>
    </location>
</feature>
<sequence>MFLFAGGAGLAQAESVTLTYFFEGIDFDTGQIYHDPTILIVVQGRVKDVDTLLKPPGFAPDFPSGVDAYFEFDPLLGASLVFLPEQDAQDPTRIVQFALLEDIPLDQSRIPAPEDFSDILKPVFLDFNDTLVLLTAADDYLKIGEVEQVGFQVQAEIVKPTIPEPATLLLVGLGLAGLAGIRRLRKHNPRGKPHITTLLLLLSLARLAVFGSPQTVAAQSFTCSSVSQIPQTECNALVALYDSTNGEAWTNHTGWKETTTPCSWYGVTCSGGSVTQLSLERNNLIGNLPPEVGNLTNLRSLTLTRNELSGSIPPALGNLVHLTYLALGDNSFSGSIPPELGNLAGLQQLDLSYNQLSGHIPTELGNLSQLRTLILSINRFSGEIPAQLGNLTNLTGLWISYNPALFGSLPITLAQLSRLNNFDFKYTQLCEPADNPFQNWLSTIDQLGRTQQCSPTICTSVTEIPQIECNILTTLYQQTNGDAWSNRNDWLTTTMPCSWFGVSCDGGHISNISLPDNQLQGEFPSEIGDLTYLQTLVVNDNSLSGSLPGRLTNLAHLQTLNFQNTTLCEPQETAFQSWLNSIPTIHSSGQSCSTGICASVTEIPQLECETLVTLYTSTNGNDWVNNNGWLTTPTPCSWYGVSCVSGHVTYLNLWLNQLMGPLPATLSHLSNLQSLNLM</sequence>
<evidence type="ECO:0000256" key="5">
    <source>
        <dbReference type="ARBA" id="ARBA00022737"/>
    </source>
</evidence>
<keyword evidence="11" id="KW-0808">Transferase</keyword>
<evidence type="ECO:0000259" key="9">
    <source>
        <dbReference type="Pfam" id="PF08263"/>
    </source>
</evidence>
<keyword evidence="6" id="KW-1133">Transmembrane helix</keyword>
<dbReference type="GO" id="GO:0016020">
    <property type="term" value="C:membrane"/>
    <property type="evidence" value="ECO:0007669"/>
    <property type="project" value="UniProtKB-SubCell"/>
</dbReference>
<evidence type="ECO:0000256" key="3">
    <source>
        <dbReference type="ARBA" id="ARBA00022692"/>
    </source>
</evidence>
<dbReference type="EMBL" id="DF820470">
    <property type="protein sequence ID" value="GAK59691.1"/>
    <property type="molecule type" value="Genomic_DNA"/>
</dbReference>
<evidence type="ECO:0000256" key="2">
    <source>
        <dbReference type="ARBA" id="ARBA00022614"/>
    </source>
</evidence>
<dbReference type="SMART" id="SM00369">
    <property type="entry name" value="LRR_TYP"/>
    <property type="match status" value="3"/>
</dbReference>
<dbReference type="InterPro" id="IPR013424">
    <property type="entry name" value="Ice-binding_C"/>
</dbReference>
<reference evidence="11" key="1">
    <citation type="journal article" date="2015" name="PeerJ">
        <title>First genomic representation of candidate bacterial phylum KSB3 points to enhanced environmental sensing as a trigger of wastewater bulking.</title>
        <authorList>
            <person name="Sekiguchi Y."/>
            <person name="Ohashi A."/>
            <person name="Parks D.H."/>
            <person name="Yamauchi T."/>
            <person name="Tyson G.W."/>
            <person name="Hugenholtz P."/>
        </authorList>
    </citation>
    <scope>NUCLEOTIDE SEQUENCE [LARGE SCALE GENOMIC DNA]</scope>
</reference>
<keyword evidence="7" id="KW-0472">Membrane</keyword>
<evidence type="ECO:0000313" key="12">
    <source>
        <dbReference type="Proteomes" id="UP000030661"/>
    </source>
</evidence>
<gene>
    <name evidence="11" type="ORF">U27_06676</name>
</gene>
<evidence type="ECO:0000259" key="8">
    <source>
        <dbReference type="Pfam" id="PF07589"/>
    </source>
</evidence>
<feature type="domain" description="Leucine-rich repeat-containing N-terminal plant-type" evidence="9">
    <location>
        <begin position="232"/>
        <end position="270"/>
    </location>
</feature>
<keyword evidence="11" id="KW-0675">Receptor</keyword>
<dbReference type="Proteomes" id="UP000030661">
    <property type="component" value="Unassembled WGS sequence"/>
</dbReference>
<dbReference type="SUPFAM" id="SSF52058">
    <property type="entry name" value="L domain-like"/>
    <property type="match status" value="2"/>
</dbReference>
<dbReference type="GO" id="GO:0016301">
    <property type="term" value="F:kinase activity"/>
    <property type="evidence" value="ECO:0007669"/>
    <property type="project" value="UniProtKB-KW"/>
</dbReference>
<feature type="domain" description="Leucine-rich repeat-containing N-terminal plant-type" evidence="9">
    <location>
        <begin position="627"/>
        <end position="643"/>
    </location>
</feature>
<dbReference type="PANTHER" id="PTHR48009">
    <property type="entry name" value="LEUCINE-RICH REPEAT (LRR) FAMILY PROTEIN"/>
    <property type="match status" value="1"/>
</dbReference>
<proteinExistence type="predicted"/>
<dbReference type="Gene3D" id="3.80.10.10">
    <property type="entry name" value="Ribonuclease Inhibitor"/>
    <property type="match status" value="4"/>
</dbReference>
<protein>
    <submittedName>
        <fullName evidence="11">Receptor protein kinase</fullName>
    </submittedName>
</protein>
<organism evidence="11">
    <name type="scientific">Vecturithrix granuli</name>
    <dbReference type="NCBI Taxonomy" id="1499967"/>
    <lineage>
        <taxon>Bacteria</taxon>
        <taxon>Candidatus Moduliflexota</taxon>
        <taxon>Candidatus Vecturitrichia</taxon>
        <taxon>Candidatus Vecturitrichales</taxon>
        <taxon>Candidatus Vecturitrichaceae</taxon>
        <taxon>Candidatus Vecturithrix</taxon>
    </lineage>
</organism>
<comment type="subcellular location">
    <subcellularLocation>
        <location evidence="1">Membrane</location>
    </subcellularLocation>
</comment>
<dbReference type="Pfam" id="PF08263">
    <property type="entry name" value="LRRNT_2"/>
    <property type="match status" value="3"/>
</dbReference>
<dbReference type="Pfam" id="PF07589">
    <property type="entry name" value="PEP-CTERM"/>
    <property type="match status" value="1"/>
</dbReference>
<dbReference type="InterPro" id="IPR053213">
    <property type="entry name" value="RLP29"/>
</dbReference>
<accession>A0A081C536</accession>
<dbReference type="HOGENOM" id="CLU_405281_0_0_0"/>
<keyword evidence="5" id="KW-0677">Repeat</keyword>
<keyword evidence="3" id="KW-0812">Transmembrane</keyword>
<dbReference type="AlphaFoldDB" id="A0A081C536"/>
<evidence type="ECO:0000256" key="7">
    <source>
        <dbReference type="ARBA" id="ARBA00023136"/>
    </source>
</evidence>
<evidence type="ECO:0000259" key="10">
    <source>
        <dbReference type="Pfam" id="PF23598"/>
    </source>
</evidence>
<keyword evidence="12" id="KW-1185">Reference proteome</keyword>
<evidence type="ECO:0000256" key="4">
    <source>
        <dbReference type="ARBA" id="ARBA00022729"/>
    </source>
</evidence>
<feature type="domain" description="Leucine-rich repeat-containing N-terminal plant-type" evidence="9">
    <location>
        <begin position="487"/>
        <end position="505"/>
    </location>
</feature>
<evidence type="ECO:0000256" key="1">
    <source>
        <dbReference type="ARBA" id="ARBA00004370"/>
    </source>
</evidence>
<evidence type="ECO:0000313" key="11">
    <source>
        <dbReference type="EMBL" id="GAK59691.1"/>
    </source>
</evidence>
<dbReference type="FunFam" id="3.80.10.10:FF:000129">
    <property type="entry name" value="Leucine-rich repeat receptor-like kinase"/>
    <property type="match status" value="1"/>
</dbReference>
<dbReference type="InterPro" id="IPR003591">
    <property type="entry name" value="Leu-rich_rpt_typical-subtyp"/>
</dbReference>
<dbReference type="InterPro" id="IPR055414">
    <property type="entry name" value="LRR_R13L4/SHOC2-like"/>
</dbReference>
<feature type="domain" description="Disease resistance R13L4/SHOC-2-like LRR" evidence="10">
    <location>
        <begin position="316"/>
        <end position="449"/>
    </location>
</feature>
<name>A0A081C536_VECG1</name>
<keyword evidence="11" id="KW-0418">Kinase</keyword>
<keyword evidence="4" id="KW-0732">Signal</keyword>
<evidence type="ECO:0000256" key="6">
    <source>
        <dbReference type="ARBA" id="ARBA00022989"/>
    </source>
</evidence>
<dbReference type="PANTHER" id="PTHR48009:SF4">
    <property type="entry name" value="LEUCINE-RICH REPEAT (LRR) FAMILY PROTEIN"/>
    <property type="match status" value="1"/>
</dbReference>
<dbReference type="eggNOG" id="COG4886">
    <property type="taxonomic scope" value="Bacteria"/>
</dbReference>
<dbReference type="InterPro" id="IPR013210">
    <property type="entry name" value="LRR_N_plant-typ"/>
</dbReference>
<dbReference type="NCBIfam" id="TIGR02595">
    <property type="entry name" value="PEP_CTERM"/>
    <property type="match status" value="1"/>
</dbReference>
<dbReference type="InterPro" id="IPR032675">
    <property type="entry name" value="LRR_dom_sf"/>
</dbReference>
<keyword evidence="2" id="KW-0433">Leucine-rich repeat</keyword>
<dbReference type="FunFam" id="3.80.10.10:FF:000383">
    <property type="entry name" value="Leucine-rich repeat receptor protein kinase EMS1"/>
    <property type="match status" value="1"/>
</dbReference>